<dbReference type="CDD" id="cd06261">
    <property type="entry name" value="TM_PBP2"/>
    <property type="match status" value="1"/>
</dbReference>
<evidence type="ECO:0000256" key="7">
    <source>
        <dbReference type="RuleBase" id="RU363032"/>
    </source>
</evidence>
<keyword evidence="5 7" id="KW-1133">Transmembrane helix</keyword>
<evidence type="ECO:0000256" key="2">
    <source>
        <dbReference type="ARBA" id="ARBA00022448"/>
    </source>
</evidence>
<feature type="domain" description="ABC transmembrane type-1" evidence="8">
    <location>
        <begin position="91"/>
        <end position="311"/>
    </location>
</feature>
<evidence type="ECO:0000259" key="8">
    <source>
        <dbReference type="PROSITE" id="PS50928"/>
    </source>
</evidence>
<comment type="caution">
    <text evidence="9">The sequence shown here is derived from an EMBL/GenBank/DDBJ whole genome shotgun (WGS) entry which is preliminary data.</text>
</comment>
<sequence>MSNVTLQHEIKKRGKVRHSIPVIGELVKNKTFYFMMLPGLIYILVMYYLPMLGVVIAFEEYNPIKGIFKSKWIGFTNFKFLFKSDAIFQITFNTIFYNLIFIVLGIGLSLIIAILINEIGNRILAGAYKSIILLPYLLSWVVAEYLLFSFLSMDKGIINSFLNAFGIEPVLWYSEPGYWRFIIPAAYVWKNIGYFSVIFAAGIAGISTEYYEAAKMDGANKFQQAIKITIPMLVPITLTLLLLQAGKIFYAAFGDWGLFYNLPKESGVLFSTTNVIDTYVYRSLKSMSDFGMSSAVGLYQSCVGFVLVLASNFLIRLYDRDSALF</sequence>
<gene>
    <name evidence="9" type="ORF">GC098_11285</name>
</gene>
<feature type="transmembrane region" description="Helical" evidence="7">
    <location>
        <begin position="95"/>
        <end position="119"/>
    </location>
</feature>
<keyword evidence="3" id="KW-1003">Cell membrane</keyword>
<feature type="transmembrane region" description="Helical" evidence="7">
    <location>
        <begin position="131"/>
        <end position="151"/>
    </location>
</feature>
<dbReference type="PANTHER" id="PTHR43227:SF11">
    <property type="entry name" value="BLL4140 PROTEIN"/>
    <property type="match status" value="1"/>
</dbReference>
<accession>A0ABX1XTX1</accession>
<evidence type="ECO:0000313" key="10">
    <source>
        <dbReference type="Proteomes" id="UP000616779"/>
    </source>
</evidence>
<dbReference type="Pfam" id="PF00528">
    <property type="entry name" value="BPD_transp_1"/>
    <property type="match status" value="1"/>
</dbReference>
<dbReference type="InterPro" id="IPR035906">
    <property type="entry name" value="MetI-like_sf"/>
</dbReference>
<organism evidence="9 10">
    <name type="scientific">Paenibacillus phytorum</name>
    <dbReference type="NCBI Taxonomy" id="2654977"/>
    <lineage>
        <taxon>Bacteria</taxon>
        <taxon>Bacillati</taxon>
        <taxon>Bacillota</taxon>
        <taxon>Bacilli</taxon>
        <taxon>Bacillales</taxon>
        <taxon>Paenibacillaceae</taxon>
        <taxon>Paenibacillus</taxon>
    </lineage>
</organism>
<feature type="transmembrane region" description="Helical" evidence="7">
    <location>
        <begin position="296"/>
        <end position="315"/>
    </location>
</feature>
<feature type="transmembrane region" description="Helical" evidence="7">
    <location>
        <begin position="32"/>
        <end position="58"/>
    </location>
</feature>
<dbReference type="PROSITE" id="PS50928">
    <property type="entry name" value="ABC_TM1"/>
    <property type="match status" value="1"/>
</dbReference>
<dbReference type="SUPFAM" id="SSF161098">
    <property type="entry name" value="MetI-like"/>
    <property type="match status" value="1"/>
</dbReference>
<evidence type="ECO:0000256" key="4">
    <source>
        <dbReference type="ARBA" id="ARBA00022692"/>
    </source>
</evidence>
<protein>
    <submittedName>
        <fullName evidence="9">ABC transporter permease subunit</fullName>
    </submittedName>
</protein>
<evidence type="ECO:0000256" key="5">
    <source>
        <dbReference type="ARBA" id="ARBA00022989"/>
    </source>
</evidence>
<evidence type="ECO:0000313" key="9">
    <source>
        <dbReference type="EMBL" id="NOU71995.1"/>
    </source>
</evidence>
<dbReference type="PANTHER" id="PTHR43227">
    <property type="entry name" value="BLL4140 PROTEIN"/>
    <property type="match status" value="1"/>
</dbReference>
<keyword evidence="2 7" id="KW-0813">Transport</keyword>
<name>A0ABX1XTX1_9BACL</name>
<dbReference type="Gene3D" id="1.10.3720.10">
    <property type="entry name" value="MetI-like"/>
    <property type="match status" value="1"/>
</dbReference>
<evidence type="ECO:0000256" key="1">
    <source>
        <dbReference type="ARBA" id="ARBA00004651"/>
    </source>
</evidence>
<dbReference type="Proteomes" id="UP000616779">
    <property type="component" value="Unassembled WGS sequence"/>
</dbReference>
<keyword evidence="6 7" id="KW-0472">Membrane</keyword>
<dbReference type="InterPro" id="IPR050809">
    <property type="entry name" value="UgpAE/MalFG_permease"/>
</dbReference>
<reference evidence="9 10" key="1">
    <citation type="submission" date="2019-10" db="EMBL/GenBank/DDBJ databases">
        <title>Description of Paenibacillus terrestris sp. nov.</title>
        <authorList>
            <person name="Carlier A."/>
            <person name="Qi S."/>
        </authorList>
    </citation>
    <scope>NUCLEOTIDE SEQUENCE [LARGE SCALE GENOMIC DNA]</scope>
    <source>
        <strain evidence="9 10">LMG 31458</strain>
    </source>
</reference>
<evidence type="ECO:0000256" key="6">
    <source>
        <dbReference type="ARBA" id="ARBA00023136"/>
    </source>
</evidence>
<dbReference type="EMBL" id="WHOA01000085">
    <property type="protein sequence ID" value="NOU71995.1"/>
    <property type="molecule type" value="Genomic_DNA"/>
</dbReference>
<feature type="transmembrane region" description="Helical" evidence="7">
    <location>
        <begin position="192"/>
        <end position="211"/>
    </location>
</feature>
<comment type="similarity">
    <text evidence="7">Belongs to the binding-protein-dependent transport system permease family.</text>
</comment>
<feature type="transmembrane region" description="Helical" evidence="7">
    <location>
        <begin position="232"/>
        <end position="253"/>
    </location>
</feature>
<proteinExistence type="inferred from homology"/>
<keyword evidence="4 7" id="KW-0812">Transmembrane</keyword>
<evidence type="ECO:0000256" key="3">
    <source>
        <dbReference type="ARBA" id="ARBA00022475"/>
    </source>
</evidence>
<dbReference type="RefSeq" id="WP_171643302.1">
    <property type="nucleotide sequence ID" value="NZ_WHOA01000085.1"/>
</dbReference>
<dbReference type="InterPro" id="IPR000515">
    <property type="entry name" value="MetI-like"/>
</dbReference>
<comment type="subcellular location">
    <subcellularLocation>
        <location evidence="1 7">Cell membrane</location>
        <topology evidence="1 7">Multi-pass membrane protein</topology>
    </subcellularLocation>
</comment>
<keyword evidence="10" id="KW-1185">Reference proteome</keyword>